<dbReference type="SMART" id="SM00086">
    <property type="entry name" value="PAC"/>
    <property type="match status" value="2"/>
</dbReference>
<dbReference type="Pfam" id="PF08448">
    <property type="entry name" value="PAS_4"/>
    <property type="match status" value="1"/>
</dbReference>
<evidence type="ECO:0000259" key="8">
    <source>
        <dbReference type="PROSITE" id="PS50113"/>
    </source>
</evidence>
<dbReference type="GO" id="GO:0006355">
    <property type="term" value="P:regulation of DNA-templated transcription"/>
    <property type="evidence" value="ECO:0007669"/>
    <property type="project" value="InterPro"/>
</dbReference>
<dbReference type="PROSITE" id="PS50113">
    <property type="entry name" value="PAC"/>
    <property type="match status" value="2"/>
</dbReference>
<dbReference type="InterPro" id="IPR013656">
    <property type="entry name" value="PAS_4"/>
</dbReference>
<feature type="domain" description="PAC" evidence="8">
    <location>
        <begin position="663"/>
        <end position="715"/>
    </location>
</feature>
<evidence type="ECO:0000256" key="5">
    <source>
        <dbReference type="ARBA" id="ARBA00023163"/>
    </source>
</evidence>
<dbReference type="Gene3D" id="1.10.10.60">
    <property type="entry name" value="Homeodomain-like"/>
    <property type="match status" value="1"/>
</dbReference>
<feature type="coiled-coil region" evidence="6">
    <location>
        <begin position="706"/>
        <end position="765"/>
    </location>
</feature>
<dbReference type="SUPFAM" id="SSF46689">
    <property type="entry name" value="Homeodomain-like"/>
    <property type="match status" value="1"/>
</dbReference>
<dbReference type="SMART" id="SM00091">
    <property type="entry name" value="PAS"/>
    <property type="match status" value="1"/>
</dbReference>
<reference evidence="9" key="1">
    <citation type="journal article" date="2015" name="PeerJ">
        <title>First genomic representation of candidate bacterial phylum KSB3 points to enhanced environmental sensing as a trigger of wastewater bulking.</title>
        <authorList>
            <person name="Sekiguchi Y."/>
            <person name="Ohashi A."/>
            <person name="Parks D.H."/>
            <person name="Yamauchi T."/>
            <person name="Tyson G.W."/>
            <person name="Hugenholtz P."/>
        </authorList>
    </citation>
    <scope>NUCLEOTIDE SEQUENCE [LARGE SCALE GENOMIC DNA]</scope>
</reference>
<name>A0A0S6VRU6_9BACT</name>
<dbReference type="InterPro" id="IPR058031">
    <property type="entry name" value="AAA_lid_NorR"/>
</dbReference>
<dbReference type="InterPro" id="IPR028082">
    <property type="entry name" value="Peripla_BP_I"/>
</dbReference>
<dbReference type="InterPro" id="IPR025662">
    <property type="entry name" value="Sigma_54_int_dom_ATP-bd_1"/>
</dbReference>
<dbReference type="Gene3D" id="3.40.50.300">
    <property type="entry name" value="P-loop containing nucleotide triphosphate hydrolases"/>
    <property type="match status" value="1"/>
</dbReference>
<keyword evidence="1" id="KW-0547">Nucleotide-binding</keyword>
<dbReference type="PROSITE" id="PS00675">
    <property type="entry name" value="SIGMA54_INTERACT_1"/>
    <property type="match status" value="1"/>
</dbReference>
<sequence>MRRHGDHPRPTIGVFSYGFSGNFLWAGATAAARQHDVNLIGFAGGSLHSPRGFEAQANVLFDLIDPQQIDGLLLDSGILSHYVGTNTLHEFCGRYAGMPIVSSEVALKGIPSVLLDFYQGIRDLIGHLITAHGCRRVAFIRGPQESQTAEERYHAYRKALAEYDIPFDPDLVAPGTFFAPSGAEAIRLLLDERRVAFDAIAAANDWMALDAMQAMQARGIRVPADVAVVGFDDQKEAGVAVPPLTTVQLGAEQRGYRGIELLLARLAGEEVAEQVILPAQLVLHQSCGCPSAIVVQAAAGECAVSSSPVADLFTINRETILTKMNAALPVEMYDPAWLAELLESFSAELGGETERFLRAFKAIVQRVGANDGDLSGWHDALSALRRCVRPALEQTPLLARAEDLWQQARTLLGEAIEQARTSQMMQAGQQIMTLQALGQTLLSVLDVSELMDILAQKLPQVGIPSCYLSLYADPEHPAATSHLILAYDETGRIQVAPDAQYFPSRQLVPAGILPHRRRYTLTVEALYFRERQLGFALFEEGADNFLSGISQFTGIPGENPLRGQISSALQADLLVQQVQEHAAELAREKYVTDTFLETVPDQIYFKDCQSRITRANNAHALRFGLTNPREELGKTDFDFFQADVAHVQYAEEQAIIQTGQAMINKEVAETSLDGQERWSLVTKMPLRDERGEIIGTFGISRDITALKFAEQELVQYRDHLSELVKERTADLSRSNARLHAEIVDRERMEQALRSSEQQYRLLAENVPDGIVIVQNGGVAFSNAAFGNMAGYAPERLTEIDLMQVFHAPARQMLHACFEQKEPASVQAELLRPDGRALWTEIECAAIVWNGQPAFLLTIHNITERKLREQQLEEERARLQQENLNLKSTIKERYRFGELVGKSPAMQRIYELMLSAASSDVNVLIVGESGTGKELIARTLHQISPRKTKPFVAVNCASIPETLFEREFFGHRKGAFTGADKDTPGLFDRAHQGIMFLDEVTELTPGTQAKLLRVLQDGSYTPLGSNIPRQADVLMLAATNKPPQEEIAQGRLRKDFFYRIGVIELAVPPLRERKDDLPLLLEYLLEQYCQKQAQIHGKLPADLPTDHTQLPGELAQALYAYDWPGNVRELQNVLQRYLVTRDLATILHTLGSFTPSVSPVNAQGRAFDVTLPKAIEALEKQMIAEALATSGYHIGKTSELLDMPRRTLQNKLKKYAFTLKRVLS</sequence>
<dbReference type="HOGENOM" id="CLU_007069_0_0_0"/>
<feature type="domain" description="Sigma-54 factor interaction" evidence="7">
    <location>
        <begin position="898"/>
        <end position="1138"/>
    </location>
</feature>
<gene>
    <name evidence="9" type="ORF">U14_01295</name>
</gene>
<dbReference type="Pfam" id="PF13377">
    <property type="entry name" value="Peripla_BP_3"/>
    <property type="match status" value="1"/>
</dbReference>
<dbReference type="Pfam" id="PF02954">
    <property type="entry name" value="HTH_8"/>
    <property type="match status" value="1"/>
</dbReference>
<dbReference type="CDD" id="cd06267">
    <property type="entry name" value="PBP1_LacI_sugar_binding-like"/>
    <property type="match status" value="1"/>
</dbReference>
<organism evidence="9">
    <name type="scientific">Candidatus Moduliflexus flocculans</name>
    <dbReference type="NCBI Taxonomy" id="1499966"/>
    <lineage>
        <taxon>Bacteria</taxon>
        <taxon>Candidatus Moduliflexota</taxon>
        <taxon>Candidatus Moduliflexia</taxon>
        <taxon>Candidatus Moduliflexales</taxon>
        <taxon>Candidatus Moduliflexaceae</taxon>
    </lineage>
</organism>
<accession>A0A0S6VRU6</accession>
<dbReference type="InterPro" id="IPR025944">
    <property type="entry name" value="Sigma_54_int_dom_CS"/>
</dbReference>
<dbReference type="PROSITE" id="PS50045">
    <property type="entry name" value="SIGMA54_INTERACT_4"/>
    <property type="match status" value="1"/>
</dbReference>
<dbReference type="InterPro" id="IPR035965">
    <property type="entry name" value="PAS-like_dom_sf"/>
</dbReference>
<feature type="coiled-coil region" evidence="6">
    <location>
        <begin position="861"/>
        <end position="891"/>
    </location>
</feature>
<dbReference type="SMART" id="SM00382">
    <property type="entry name" value="AAA"/>
    <property type="match status" value="1"/>
</dbReference>
<dbReference type="InterPro" id="IPR002197">
    <property type="entry name" value="HTH_Fis"/>
</dbReference>
<dbReference type="EMBL" id="DF820455">
    <property type="protein sequence ID" value="GAK50069.1"/>
    <property type="molecule type" value="Genomic_DNA"/>
</dbReference>
<dbReference type="Gene3D" id="3.40.50.2300">
    <property type="match status" value="2"/>
</dbReference>
<evidence type="ECO:0000256" key="1">
    <source>
        <dbReference type="ARBA" id="ARBA00022741"/>
    </source>
</evidence>
<evidence type="ECO:0000256" key="3">
    <source>
        <dbReference type="ARBA" id="ARBA00023015"/>
    </source>
</evidence>
<dbReference type="Pfam" id="PF00158">
    <property type="entry name" value="Sigma54_activat"/>
    <property type="match status" value="1"/>
</dbReference>
<evidence type="ECO:0000256" key="6">
    <source>
        <dbReference type="SAM" id="Coils"/>
    </source>
</evidence>
<dbReference type="GO" id="GO:0043565">
    <property type="term" value="F:sequence-specific DNA binding"/>
    <property type="evidence" value="ECO:0007669"/>
    <property type="project" value="InterPro"/>
</dbReference>
<proteinExistence type="predicted"/>
<keyword evidence="3" id="KW-0805">Transcription regulation</keyword>
<evidence type="ECO:0000256" key="4">
    <source>
        <dbReference type="ARBA" id="ARBA00023125"/>
    </source>
</evidence>
<dbReference type="FunFam" id="3.40.50.300:FF:000006">
    <property type="entry name" value="DNA-binding transcriptional regulator NtrC"/>
    <property type="match status" value="1"/>
</dbReference>
<keyword evidence="2" id="KW-0067">ATP-binding</keyword>
<dbReference type="PROSITE" id="PS00688">
    <property type="entry name" value="SIGMA54_INTERACT_3"/>
    <property type="match status" value="1"/>
</dbReference>
<keyword evidence="4" id="KW-0238">DNA-binding</keyword>
<evidence type="ECO:0000313" key="9">
    <source>
        <dbReference type="EMBL" id="GAK50069.1"/>
    </source>
</evidence>
<dbReference type="STRING" id="1499966.U14_01295"/>
<dbReference type="Proteomes" id="UP000030700">
    <property type="component" value="Unassembled WGS sequence"/>
</dbReference>
<dbReference type="InterPro" id="IPR046335">
    <property type="entry name" value="LacI/GalR-like_sensor"/>
</dbReference>
<dbReference type="SUPFAM" id="SSF53822">
    <property type="entry name" value="Periplasmic binding protein-like I"/>
    <property type="match status" value="1"/>
</dbReference>
<dbReference type="Pfam" id="PF25601">
    <property type="entry name" value="AAA_lid_14"/>
    <property type="match status" value="1"/>
</dbReference>
<evidence type="ECO:0000259" key="7">
    <source>
        <dbReference type="PROSITE" id="PS50045"/>
    </source>
</evidence>
<evidence type="ECO:0000256" key="2">
    <source>
        <dbReference type="ARBA" id="ARBA00022840"/>
    </source>
</evidence>
<dbReference type="InterPro" id="IPR009057">
    <property type="entry name" value="Homeodomain-like_sf"/>
</dbReference>
<dbReference type="Pfam" id="PF13426">
    <property type="entry name" value="PAS_9"/>
    <property type="match status" value="1"/>
</dbReference>
<dbReference type="PANTHER" id="PTHR32071:SF99">
    <property type="entry name" value="TRANSCRIPTIONAL REGULATORY PROTEIN"/>
    <property type="match status" value="1"/>
</dbReference>
<dbReference type="InterPro" id="IPR003593">
    <property type="entry name" value="AAA+_ATPase"/>
</dbReference>
<dbReference type="AlphaFoldDB" id="A0A0S6VRU6"/>
<protein>
    <submittedName>
        <fullName evidence="9">PAS modulated sigma54 specific transcriptional regulator, Fis family</fullName>
    </submittedName>
</protein>
<keyword evidence="5" id="KW-0804">Transcription</keyword>
<dbReference type="GO" id="GO:0005524">
    <property type="term" value="F:ATP binding"/>
    <property type="evidence" value="ECO:0007669"/>
    <property type="project" value="UniProtKB-KW"/>
</dbReference>
<dbReference type="InterPro" id="IPR000700">
    <property type="entry name" value="PAS-assoc_C"/>
</dbReference>
<keyword evidence="10" id="KW-1185">Reference proteome</keyword>
<dbReference type="InterPro" id="IPR027417">
    <property type="entry name" value="P-loop_NTPase"/>
</dbReference>
<evidence type="ECO:0000313" key="10">
    <source>
        <dbReference type="Proteomes" id="UP000030700"/>
    </source>
</evidence>
<dbReference type="InterPro" id="IPR002078">
    <property type="entry name" value="Sigma_54_int"/>
</dbReference>
<dbReference type="CDD" id="cd00009">
    <property type="entry name" value="AAA"/>
    <property type="match status" value="1"/>
</dbReference>
<dbReference type="NCBIfam" id="TIGR00229">
    <property type="entry name" value="sensory_box"/>
    <property type="match status" value="2"/>
</dbReference>
<dbReference type="CDD" id="cd00130">
    <property type="entry name" value="PAS"/>
    <property type="match status" value="2"/>
</dbReference>
<dbReference type="Gene3D" id="1.10.8.60">
    <property type="match status" value="1"/>
</dbReference>
<dbReference type="Gene3D" id="3.30.450.20">
    <property type="entry name" value="PAS domain"/>
    <property type="match status" value="2"/>
</dbReference>
<dbReference type="SUPFAM" id="SSF55785">
    <property type="entry name" value="PYP-like sensor domain (PAS domain)"/>
    <property type="match status" value="2"/>
</dbReference>
<feature type="domain" description="PAC" evidence="8">
    <location>
        <begin position="823"/>
        <end position="873"/>
    </location>
</feature>
<keyword evidence="6" id="KW-0175">Coiled coil</keyword>
<dbReference type="InterPro" id="IPR000014">
    <property type="entry name" value="PAS"/>
</dbReference>
<dbReference type="SUPFAM" id="SSF52540">
    <property type="entry name" value="P-loop containing nucleoside triphosphate hydrolases"/>
    <property type="match status" value="1"/>
</dbReference>
<dbReference type="InterPro" id="IPR001610">
    <property type="entry name" value="PAC"/>
</dbReference>
<dbReference type="PANTHER" id="PTHR32071">
    <property type="entry name" value="TRANSCRIPTIONAL REGULATORY PROTEIN"/>
    <property type="match status" value="1"/>
</dbReference>